<dbReference type="EMBL" id="CP040078">
    <property type="protein sequence ID" value="QCP52074.1"/>
    <property type="molecule type" value="Genomic_DNA"/>
</dbReference>
<dbReference type="Pfam" id="PF14331">
    <property type="entry name" value="IcmF-related_N"/>
    <property type="match status" value="1"/>
</dbReference>
<gene>
    <name evidence="5" type="ORF">FAZ95_23045</name>
</gene>
<dbReference type="Proteomes" id="UP000298656">
    <property type="component" value="Chromosome 2"/>
</dbReference>
<organism evidence="5 6">
    <name type="scientific">Trinickia violacea</name>
    <dbReference type="NCBI Taxonomy" id="2571746"/>
    <lineage>
        <taxon>Bacteria</taxon>
        <taxon>Pseudomonadati</taxon>
        <taxon>Pseudomonadota</taxon>
        <taxon>Betaproteobacteria</taxon>
        <taxon>Burkholderiales</taxon>
        <taxon>Burkholderiaceae</taxon>
        <taxon>Trinickia</taxon>
    </lineage>
</organism>
<dbReference type="PANTHER" id="PTHR36153:SF1">
    <property type="entry name" value="TYPE VI SECRETION SYSTEM COMPONENT TSSM1"/>
    <property type="match status" value="1"/>
</dbReference>
<keyword evidence="3" id="KW-1133">Transmembrane helix</keyword>
<keyword evidence="3" id="KW-0812">Transmembrane</keyword>
<reference evidence="5 6" key="1">
    <citation type="submission" date="2019-05" db="EMBL/GenBank/DDBJ databases">
        <title>Burkholderia sp. DHOD12, isolated from subtropical forest soil.</title>
        <authorList>
            <person name="Gao Z.-H."/>
            <person name="Qiu L.-H."/>
        </authorList>
    </citation>
    <scope>NUCLEOTIDE SEQUENCE [LARGE SCALE GENOMIC DNA]</scope>
    <source>
        <strain evidence="5 6">DHOD12</strain>
    </source>
</reference>
<name>A0A4P8IXZ9_9BURK</name>
<evidence type="ECO:0000256" key="3">
    <source>
        <dbReference type="SAM" id="Phobius"/>
    </source>
</evidence>
<evidence type="ECO:0000313" key="6">
    <source>
        <dbReference type="Proteomes" id="UP000298656"/>
    </source>
</evidence>
<feature type="transmembrane region" description="Helical" evidence="3">
    <location>
        <begin position="6"/>
        <end position="30"/>
    </location>
</feature>
<keyword evidence="3" id="KW-0472">Membrane</keyword>
<accession>A0A4P8IXZ9</accession>
<dbReference type="PANTHER" id="PTHR36153">
    <property type="entry name" value="INNER MEMBRANE PROTEIN-RELATED"/>
    <property type="match status" value="1"/>
</dbReference>
<keyword evidence="6" id="KW-1185">Reference proteome</keyword>
<evidence type="ECO:0000256" key="1">
    <source>
        <dbReference type="SAM" id="Coils"/>
    </source>
</evidence>
<feature type="coiled-coil region" evidence="1">
    <location>
        <begin position="1171"/>
        <end position="1198"/>
    </location>
</feature>
<protein>
    <submittedName>
        <fullName evidence="5">Type VI secretion protein IcmF</fullName>
    </submittedName>
</protein>
<proteinExistence type="predicted"/>
<sequence length="1402" mass="150791">MLTSDLFLLSLAVLIVVVCTVLGVVVYFAAHGAQNKAAGDRKIVRMRADSLRNAFRQAVELVEGNIASRAERYNVPWILVLNEGDDPPALPIAQSGVASVLSSEAASPAATQGIAWQFFDRGIVIDIKAAYLGSPDEDTDEKPWDEFLSLCRNYRPQRPFDSVVVTVPAAMLLAEDTDARLELVRHAKLAHRRLWLAQNRFAMRFALYVVVTGCESLAGFTSFARALPEPLRASMLGWSSPYDLSETYQASWVETAMTSIERAVSDASAELFTLDTGHLDAREMLLLPARIDAIRSQLQLYVDELLRPSAYHEPFFFRGIYLTGDTGELSDAVVDTSALAGAAAMDAGSDPYGRGEEPYLAGGDAGAAEEDADPAGPGAAAHPLSSPVNDLMLQPAFLRDLFDKKIFLEYGLTRPSRTQHLARPLVNRTLHWGTLALLGGWGIGLAVATVQLSHRHAALVAALGELQKSAQERASAEHGGQQLPADWYRSKALALIGVNDRLHAGIDWSVFMPGSWNAVDDLNERVRQRFEREFGEIVVTALEREMLQRVGTLSGIARDPATGQLIVGDDCAAPAAASADARGADSLAVEDAPAMRALQRYVGEVDQLDAALQAMQRLQRPSAGNADALRLAVRYAFGADLQGNLAGSLPYFYRDPDRSDAYAADGAGGIDLPVVQQALRCTFDKGAQQLDDGLFADSPLLNAERSVVSHLGNLSVTDSNEADFTQLTGDYRAIAAGIGKQQDLLASGKGGWMRQTQFVPGPVYDRTFARAAESRLLGPDLVARVRARSGNAYQAFRSELALRFGGADAGVVWVDKEARYAVSPARLALRDGLLKLLNQPFMVVPRDLPLPSIPEGSIVTWDRAQLDQALALAEARKHFLADGLSAMPDTLRPVVEQALDAQFARLIIDQVAAAAAVSPALSEPDGAEFDAARSRLVKIRAALADMDATTQGADLDALMSRDAMEHLRLVDDALTRAELYATRPAGAVSNGGAPAPVLAAFGIADPAQLGIYLDQQSARAATLGKQAAAYLSALSTSDAVSPLAQRWQAIELDLGRYQLKNPNSSLLMLEQFVQTVAGDLRGGDCIGRFPPRPSAVGGGDYFTSVHMRLYDSLLARCGQSYNAELRQQWDAFASAFNQNVAGHQPFGVPARLAVRTSAGNAGGAGNASVDFAELGQTLRQYERAAKILQQARNVAAERGVGGNASVRQFADRFDPVAALLAPLYPANDGAPTGYDVRVDFRANRTGEIAANQVIDWTLRIGAQSVSLNDASGTTLHWEYGVPVTLVLRFAKDSPLTVPDDPAQRVFSSDGHTLTWQFADPWALFSFISQQRVADTLARERAPGPLLKFDFPLGTVNAADLALLPKQARGEVFVRLTLSAPGSKTPLPWPGSFPTSAPEWNAL</sequence>
<evidence type="ECO:0000256" key="2">
    <source>
        <dbReference type="SAM" id="MobiDB-lite"/>
    </source>
</evidence>
<dbReference type="RefSeq" id="WP_137334847.1">
    <property type="nucleotide sequence ID" value="NZ_CP040078.1"/>
</dbReference>
<dbReference type="OrthoDB" id="9758229at2"/>
<dbReference type="InterPro" id="IPR053156">
    <property type="entry name" value="T6SS_TssM-like"/>
</dbReference>
<keyword evidence="1" id="KW-0175">Coiled coil</keyword>
<evidence type="ECO:0000259" key="4">
    <source>
        <dbReference type="Pfam" id="PF14331"/>
    </source>
</evidence>
<dbReference type="KEGG" id="tvl:FAZ95_23045"/>
<feature type="region of interest" description="Disordered" evidence="2">
    <location>
        <begin position="346"/>
        <end position="383"/>
    </location>
</feature>
<feature type="domain" description="Type VI secretion system component TssM1 N-terminal" evidence="4">
    <location>
        <begin position="138"/>
        <end position="432"/>
    </location>
</feature>
<dbReference type="InterPro" id="IPR025743">
    <property type="entry name" value="TssM1_N"/>
</dbReference>
<evidence type="ECO:0000313" key="5">
    <source>
        <dbReference type="EMBL" id="QCP52074.1"/>
    </source>
</evidence>